<keyword evidence="3" id="KW-0411">Iron-sulfur</keyword>
<dbReference type="AlphaFoldDB" id="A0A2D3UYN7"/>
<dbReference type="NCBIfam" id="NF005012">
    <property type="entry name" value="PRK06411.1"/>
    <property type="match status" value="1"/>
</dbReference>
<comment type="similarity">
    <text evidence="1 3">Belongs to the complex I 20 kDa subunit family.</text>
</comment>
<dbReference type="GeneID" id="35598487"/>
<accession>A0A2D3UYN7</accession>
<evidence type="ECO:0000256" key="2">
    <source>
        <dbReference type="ARBA" id="ARBA00023027"/>
    </source>
</evidence>
<gene>
    <name evidence="6" type="ORF">RCC_03281</name>
</gene>
<dbReference type="Pfam" id="PF01058">
    <property type="entry name" value="Oxidored_q6"/>
    <property type="match status" value="1"/>
</dbReference>
<protein>
    <submittedName>
        <fullName evidence="6">Probable NADH-ubiquinone oxidoreductase 19.3 kDa subunit, mitochondrial</fullName>
    </submittedName>
</protein>
<sequence>MSFARTALALRGAAPSKALQPFRAARVANAAFISSSTKKPASEAVPARAYGAGNVTGNPGAPPPMKKSSVEVPLPSQEGSKGVVEYALTTLDSIANWARQGSLWPMTFGLACCAVEMMHLSTPRYDQDRLGIIFRASPRQSDVMIVAGTLTNKMAPALRQVYDQMPDPRWVISMGSCANGGGYYHYSYSVTRGCDRIVPVDIYVPGCPPTSEALMYGIFQLQKKMRHTKITRMWYRK</sequence>
<dbReference type="PANTHER" id="PTHR11995">
    <property type="entry name" value="NADH DEHYDROGENASE"/>
    <property type="match status" value="1"/>
</dbReference>
<keyword evidence="2 3" id="KW-0520">NAD</keyword>
<evidence type="ECO:0000256" key="1">
    <source>
        <dbReference type="ARBA" id="ARBA00009173"/>
    </source>
</evidence>
<dbReference type="STRING" id="112498.A0A2D3UYN7"/>
<organism evidence="6 7">
    <name type="scientific">Ramularia collo-cygni</name>
    <dbReference type="NCBI Taxonomy" id="112498"/>
    <lineage>
        <taxon>Eukaryota</taxon>
        <taxon>Fungi</taxon>
        <taxon>Dikarya</taxon>
        <taxon>Ascomycota</taxon>
        <taxon>Pezizomycotina</taxon>
        <taxon>Dothideomycetes</taxon>
        <taxon>Dothideomycetidae</taxon>
        <taxon>Mycosphaerellales</taxon>
        <taxon>Mycosphaerellaceae</taxon>
        <taxon>Ramularia</taxon>
    </lineage>
</organism>
<evidence type="ECO:0000313" key="6">
    <source>
        <dbReference type="EMBL" id="CZT17447.1"/>
    </source>
</evidence>
<dbReference type="GO" id="GO:0005739">
    <property type="term" value="C:mitochondrion"/>
    <property type="evidence" value="ECO:0007669"/>
    <property type="project" value="GOC"/>
</dbReference>
<dbReference type="GO" id="GO:0046872">
    <property type="term" value="F:metal ion binding"/>
    <property type="evidence" value="ECO:0007669"/>
    <property type="project" value="UniProtKB-KW"/>
</dbReference>
<keyword evidence="6" id="KW-0830">Ubiquinone</keyword>
<evidence type="ECO:0000256" key="4">
    <source>
        <dbReference type="SAM" id="MobiDB-lite"/>
    </source>
</evidence>
<dbReference type="SUPFAM" id="SSF56770">
    <property type="entry name" value="HydA/Nqo6-like"/>
    <property type="match status" value="1"/>
</dbReference>
<dbReference type="OrthoDB" id="268400at2759"/>
<dbReference type="Proteomes" id="UP000225277">
    <property type="component" value="Unassembled WGS sequence"/>
</dbReference>
<evidence type="ECO:0000256" key="3">
    <source>
        <dbReference type="RuleBase" id="RU004464"/>
    </source>
</evidence>
<dbReference type="GO" id="GO:0015990">
    <property type="term" value="P:electron transport coupled proton transport"/>
    <property type="evidence" value="ECO:0007669"/>
    <property type="project" value="TreeGrafter"/>
</dbReference>
<dbReference type="GO" id="GO:0048038">
    <property type="term" value="F:quinone binding"/>
    <property type="evidence" value="ECO:0007669"/>
    <property type="project" value="InterPro"/>
</dbReference>
<dbReference type="RefSeq" id="XP_023624339.1">
    <property type="nucleotide sequence ID" value="XM_023768571.1"/>
</dbReference>
<feature type="region of interest" description="Disordered" evidence="4">
    <location>
        <begin position="53"/>
        <end position="76"/>
    </location>
</feature>
<proteinExistence type="inferred from homology"/>
<dbReference type="InterPro" id="IPR006137">
    <property type="entry name" value="NADH_UbQ_OxRdtase-like_20kDa"/>
</dbReference>
<keyword evidence="3" id="KW-0408">Iron</keyword>
<keyword evidence="7" id="KW-1185">Reference proteome</keyword>
<keyword evidence="3" id="KW-0004">4Fe-4S</keyword>
<name>A0A2D3UYN7_9PEZI</name>
<dbReference type="HAMAP" id="MF_01356">
    <property type="entry name" value="NDH1_NuoB"/>
    <property type="match status" value="1"/>
</dbReference>
<dbReference type="GO" id="GO:0045271">
    <property type="term" value="C:respiratory chain complex I"/>
    <property type="evidence" value="ECO:0007669"/>
    <property type="project" value="TreeGrafter"/>
</dbReference>
<feature type="domain" description="NADH:ubiquinone oxidoreductase-like 20kDa subunit" evidence="5">
    <location>
        <begin position="112"/>
        <end position="220"/>
    </location>
</feature>
<dbReference type="PROSITE" id="PS01150">
    <property type="entry name" value="COMPLEX1_20K"/>
    <property type="match status" value="1"/>
</dbReference>
<dbReference type="PANTHER" id="PTHR11995:SF14">
    <property type="entry name" value="NADH DEHYDROGENASE [UBIQUINONE] IRON-SULFUR PROTEIN 7, MITOCHONDRIAL"/>
    <property type="match status" value="1"/>
</dbReference>
<dbReference type="Gene3D" id="3.40.50.12280">
    <property type="match status" value="1"/>
</dbReference>
<dbReference type="GO" id="GO:0051539">
    <property type="term" value="F:4 iron, 4 sulfur cluster binding"/>
    <property type="evidence" value="ECO:0007669"/>
    <property type="project" value="UniProtKB-KW"/>
</dbReference>
<dbReference type="EMBL" id="FJUY01000004">
    <property type="protein sequence ID" value="CZT17447.1"/>
    <property type="molecule type" value="Genomic_DNA"/>
</dbReference>
<keyword evidence="3" id="KW-0479">Metal-binding</keyword>
<reference evidence="6 7" key="1">
    <citation type="submission" date="2016-03" db="EMBL/GenBank/DDBJ databases">
        <authorList>
            <person name="Ploux O."/>
        </authorList>
    </citation>
    <scope>NUCLEOTIDE SEQUENCE [LARGE SCALE GENOMIC DNA]</scope>
    <source>
        <strain evidence="6 7">URUG2</strain>
    </source>
</reference>
<evidence type="ECO:0000313" key="7">
    <source>
        <dbReference type="Proteomes" id="UP000225277"/>
    </source>
</evidence>
<dbReference type="GO" id="GO:0009060">
    <property type="term" value="P:aerobic respiration"/>
    <property type="evidence" value="ECO:0007669"/>
    <property type="project" value="TreeGrafter"/>
</dbReference>
<dbReference type="InterPro" id="IPR006138">
    <property type="entry name" value="NADH_UQ_OxRdtase_20Kd_su"/>
</dbReference>
<evidence type="ECO:0000259" key="5">
    <source>
        <dbReference type="Pfam" id="PF01058"/>
    </source>
</evidence>
<dbReference type="NCBIfam" id="TIGR01957">
    <property type="entry name" value="nuoB_fam"/>
    <property type="match status" value="1"/>
</dbReference>
<dbReference type="FunFam" id="3.40.50.12280:FF:000001">
    <property type="entry name" value="NADH-quinone oxidoreductase subunit B 2"/>
    <property type="match status" value="1"/>
</dbReference>
<dbReference type="GO" id="GO:0008137">
    <property type="term" value="F:NADH dehydrogenase (ubiquinone) activity"/>
    <property type="evidence" value="ECO:0007669"/>
    <property type="project" value="InterPro"/>
</dbReference>
<dbReference type="GO" id="GO:0032981">
    <property type="term" value="P:mitochondrial respiratory chain complex I assembly"/>
    <property type="evidence" value="ECO:0007669"/>
    <property type="project" value="TreeGrafter"/>
</dbReference>